<dbReference type="Proteomes" id="UP000737018">
    <property type="component" value="Unassembled WGS sequence"/>
</dbReference>
<feature type="compositionally biased region" description="Polar residues" evidence="1">
    <location>
        <begin position="147"/>
        <end position="158"/>
    </location>
</feature>
<feature type="compositionally biased region" description="Polar residues" evidence="1">
    <location>
        <begin position="278"/>
        <end position="293"/>
    </location>
</feature>
<keyword evidence="3" id="KW-1185">Reference proteome</keyword>
<feature type="compositionally biased region" description="Low complexity" evidence="1">
    <location>
        <begin position="35"/>
        <end position="44"/>
    </location>
</feature>
<reference evidence="2" key="1">
    <citation type="submission" date="2020-03" db="EMBL/GenBank/DDBJ databases">
        <title>Castanea mollissima Vanexum genome sequencing.</title>
        <authorList>
            <person name="Staton M."/>
        </authorList>
    </citation>
    <scope>NUCLEOTIDE SEQUENCE</scope>
    <source>
        <tissue evidence="2">Leaf</tissue>
    </source>
</reference>
<name>A0A8J4RQD3_9ROSI</name>
<sequence length="358" mass="40780">MLCSVPPGKSGSNWLDRLRSNKGFPTTSDDDQNNLDHFLLNHNPNPNPNPNPTDSTRSDSGSTQSDQQRFHRNSTHHQQQQQQQQQHKQMYSLMSNVLSELFFMDGVDGDDHIQSSKLSRKKFPRKQTNPKFLTSTTNTTNNNNTSPQYVTTPATASFDSNNSLKEVKENNVEEEEEEEEEKKMMKLKNNKKKEKRELVGYSRSEVTVIDTSFVGAWKSEKVVYRRKNVWKVRSFGRKRKRMNGGCDDDDDNDDDNDDPDDDEYENTGGVLKKMKVSGSESIAGSKEGQNPQNDVREEVYKERTNDLNQVPKKSRLPFPRSCGKSRKGGSSVILIKGLPTGKKNGEKVNSKCHKDTQR</sequence>
<feature type="compositionally biased region" description="Basic and acidic residues" evidence="1">
    <location>
        <begin position="343"/>
        <end position="358"/>
    </location>
</feature>
<gene>
    <name evidence="2" type="ORF">CMV_005589</name>
</gene>
<feature type="compositionally biased region" description="Basic and acidic residues" evidence="1">
    <location>
        <begin position="294"/>
        <end position="305"/>
    </location>
</feature>
<dbReference type="AlphaFoldDB" id="A0A8J4RQD3"/>
<comment type="caution">
    <text evidence="2">The sequence shown here is derived from an EMBL/GenBank/DDBJ whole genome shotgun (WGS) entry which is preliminary data.</text>
</comment>
<organism evidence="2 3">
    <name type="scientific">Castanea mollissima</name>
    <name type="common">Chinese chestnut</name>
    <dbReference type="NCBI Taxonomy" id="60419"/>
    <lineage>
        <taxon>Eukaryota</taxon>
        <taxon>Viridiplantae</taxon>
        <taxon>Streptophyta</taxon>
        <taxon>Embryophyta</taxon>
        <taxon>Tracheophyta</taxon>
        <taxon>Spermatophyta</taxon>
        <taxon>Magnoliopsida</taxon>
        <taxon>eudicotyledons</taxon>
        <taxon>Gunneridae</taxon>
        <taxon>Pentapetalae</taxon>
        <taxon>rosids</taxon>
        <taxon>fabids</taxon>
        <taxon>Fagales</taxon>
        <taxon>Fagaceae</taxon>
        <taxon>Castanea</taxon>
    </lineage>
</organism>
<feature type="compositionally biased region" description="Low complexity" evidence="1">
    <location>
        <begin position="134"/>
        <end position="146"/>
    </location>
</feature>
<feature type="region of interest" description="Disordered" evidence="1">
    <location>
        <begin position="1"/>
        <end position="89"/>
    </location>
</feature>
<protein>
    <submittedName>
        <fullName evidence="2">Uncharacterized protein</fullName>
    </submittedName>
</protein>
<dbReference type="PANTHER" id="PTHR37258">
    <property type="entry name" value="FANTOM PROTEIN"/>
    <property type="match status" value="1"/>
</dbReference>
<dbReference type="EMBL" id="JRKL02000502">
    <property type="protein sequence ID" value="KAF3970744.1"/>
    <property type="molecule type" value="Genomic_DNA"/>
</dbReference>
<feature type="region of interest" description="Disordered" evidence="1">
    <location>
        <begin position="166"/>
        <end position="185"/>
    </location>
</feature>
<evidence type="ECO:0000313" key="2">
    <source>
        <dbReference type="EMBL" id="KAF3970744.1"/>
    </source>
</evidence>
<feature type="compositionally biased region" description="Low complexity" evidence="1">
    <location>
        <begin position="76"/>
        <end position="89"/>
    </location>
</feature>
<proteinExistence type="predicted"/>
<evidence type="ECO:0000313" key="3">
    <source>
        <dbReference type="Proteomes" id="UP000737018"/>
    </source>
</evidence>
<feature type="region of interest" description="Disordered" evidence="1">
    <location>
        <begin position="114"/>
        <end position="158"/>
    </location>
</feature>
<dbReference type="OrthoDB" id="684590at2759"/>
<feature type="compositionally biased region" description="Acidic residues" evidence="1">
    <location>
        <begin position="246"/>
        <end position="265"/>
    </location>
</feature>
<dbReference type="PANTHER" id="PTHR37258:SF1">
    <property type="entry name" value="FANTOM PROTEIN"/>
    <property type="match status" value="1"/>
</dbReference>
<accession>A0A8J4RQD3</accession>
<feature type="compositionally biased region" description="Polar residues" evidence="1">
    <location>
        <begin position="58"/>
        <end position="67"/>
    </location>
</feature>
<feature type="region of interest" description="Disordered" evidence="1">
    <location>
        <begin position="239"/>
        <end position="358"/>
    </location>
</feature>
<evidence type="ECO:0000256" key="1">
    <source>
        <dbReference type="SAM" id="MobiDB-lite"/>
    </source>
</evidence>